<dbReference type="GO" id="GO:0005829">
    <property type="term" value="C:cytosol"/>
    <property type="evidence" value="ECO:0007669"/>
    <property type="project" value="TreeGrafter"/>
</dbReference>
<dbReference type="Proteomes" id="UP000249495">
    <property type="component" value="Chromosome 1"/>
</dbReference>
<dbReference type="InterPro" id="IPR023198">
    <property type="entry name" value="PGP-like_dom2"/>
</dbReference>
<dbReference type="GO" id="GO:0004713">
    <property type="term" value="F:protein tyrosine kinase activity"/>
    <property type="evidence" value="ECO:0007669"/>
    <property type="project" value="TreeGrafter"/>
</dbReference>
<dbReference type="Gene3D" id="3.40.50.1000">
    <property type="entry name" value="HAD superfamily/HAD-like"/>
    <property type="match status" value="1"/>
</dbReference>
<dbReference type="AlphaFoldDB" id="A0A2X3XZV2"/>
<dbReference type="Gene3D" id="1.10.150.240">
    <property type="entry name" value="Putative phosphatase, domain 2"/>
    <property type="match status" value="1"/>
</dbReference>
<dbReference type="PANTHER" id="PTHR43434">
    <property type="entry name" value="PHOSPHOGLYCOLATE PHOSPHATASE"/>
    <property type="match status" value="1"/>
</dbReference>
<keyword evidence="1" id="KW-0378">Hydrolase</keyword>
<name>A0A2X3XZV2_9STRE</name>
<dbReference type="SFLD" id="SFLDG01129">
    <property type="entry name" value="C1.5:_HAD__Beta-PGM__Phosphata"/>
    <property type="match status" value="1"/>
</dbReference>
<dbReference type="EC" id="3.1.3.5" evidence="1"/>
<dbReference type="Pfam" id="PF13419">
    <property type="entry name" value="HAD_2"/>
    <property type="match status" value="1"/>
</dbReference>
<proteinExistence type="predicted"/>
<dbReference type="FunFam" id="3.40.50.1000:FF:000022">
    <property type="entry name" value="Phosphoglycolate phosphatase"/>
    <property type="match status" value="1"/>
</dbReference>
<protein>
    <submittedName>
        <fullName evidence="1">Phosphatase</fullName>
        <ecNumber evidence="1">3.1.3.5</ecNumber>
    </submittedName>
</protein>
<sequence>MYQTILFDLDGTLTEPSQGIINAICYALRKMSRDIPTRETLLTFIGPPLKDSFEEHLGLTSSEADLAIAFYRDYFKEKGLFENRLYPGIRKLLTALRQDGRQLILATSKPEVFARQILDYFDVAHYFDFIGGASLDTSRTQKGAVIAYALQASGVNTPEQAIMIGDRKHDVMGARENGLSSIGVLYGYGSRKELEKAGADFLVDTVEALQILLQKED</sequence>
<dbReference type="InterPro" id="IPR050155">
    <property type="entry name" value="HAD-like_hydrolase_sf"/>
</dbReference>
<reference evidence="1 2" key="1">
    <citation type="submission" date="2018-06" db="EMBL/GenBank/DDBJ databases">
        <authorList>
            <consortium name="Pathogen Informatics"/>
            <person name="Doyle S."/>
        </authorList>
    </citation>
    <scope>NUCLEOTIDE SEQUENCE [LARGE SCALE GENOMIC DNA]</scope>
    <source>
        <strain evidence="1 2">NCTC12278</strain>
    </source>
</reference>
<dbReference type="SUPFAM" id="SSF56784">
    <property type="entry name" value="HAD-like"/>
    <property type="match status" value="1"/>
</dbReference>
<dbReference type="InterPro" id="IPR041492">
    <property type="entry name" value="HAD_2"/>
</dbReference>
<dbReference type="PANTHER" id="PTHR43434:SF20">
    <property type="entry name" value="5'-NUCLEOTIDASE"/>
    <property type="match status" value="1"/>
</dbReference>
<dbReference type="GO" id="GO:0008253">
    <property type="term" value="F:5'-nucleotidase activity"/>
    <property type="evidence" value="ECO:0007669"/>
    <property type="project" value="UniProtKB-EC"/>
</dbReference>
<dbReference type="InterPro" id="IPR036412">
    <property type="entry name" value="HAD-like_sf"/>
</dbReference>
<dbReference type="EMBL" id="LS483343">
    <property type="protein sequence ID" value="SQF40661.1"/>
    <property type="molecule type" value="Genomic_DNA"/>
</dbReference>
<dbReference type="SFLD" id="SFLDS00003">
    <property type="entry name" value="Haloacid_Dehalogenase"/>
    <property type="match status" value="1"/>
</dbReference>
<dbReference type="KEGG" id="sfer:NCTC12278_01234"/>
<dbReference type="CDD" id="cd04302">
    <property type="entry name" value="HAD_5NT"/>
    <property type="match status" value="1"/>
</dbReference>
<dbReference type="InterPro" id="IPR023214">
    <property type="entry name" value="HAD_sf"/>
</dbReference>
<dbReference type="STRING" id="1123303.GCA_000372425_00756"/>
<dbReference type="OrthoDB" id="9792518at2"/>
<dbReference type="RefSeq" id="WP_018030085.1">
    <property type="nucleotide sequence ID" value="NZ_LS483343.1"/>
</dbReference>
<evidence type="ECO:0000313" key="1">
    <source>
        <dbReference type="EMBL" id="SQF40661.1"/>
    </source>
</evidence>
<organism evidence="1 2">
    <name type="scientific">Streptococcus ferus</name>
    <dbReference type="NCBI Taxonomy" id="1345"/>
    <lineage>
        <taxon>Bacteria</taxon>
        <taxon>Bacillati</taxon>
        <taxon>Bacillota</taxon>
        <taxon>Bacilli</taxon>
        <taxon>Lactobacillales</taxon>
        <taxon>Streptococcaceae</taxon>
        <taxon>Streptococcus</taxon>
    </lineage>
</organism>
<accession>A0A2X3XZV2</accession>
<gene>
    <name evidence="1" type="ORF">NCTC12278_01234</name>
</gene>
<keyword evidence="2" id="KW-1185">Reference proteome</keyword>
<evidence type="ECO:0000313" key="2">
    <source>
        <dbReference type="Proteomes" id="UP000249495"/>
    </source>
</evidence>